<sequence>MPERRVSSIRPPSQPLSGDEGDMDLKGSQGTSDDHNEEYPRTFAVIAAEFKATWEKKLRGRDNKIIQTTQKELNLAVRILDTHHLSSSPFKQLQNKETEIANVMNDMETLHQDFLKQYAILEDKKRKITAAIAEAQEELIPLAIKRHQAIISLGHEVENGQLEGMALMKGACQSTRDVAQELGTLHFDS</sequence>
<dbReference type="OrthoDB" id="3235454at2759"/>
<evidence type="ECO:0000313" key="4">
    <source>
        <dbReference type="Proteomes" id="UP000719766"/>
    </source>
</evidence>
<keyword evidence="4" id="KW-1185">Reference proteome</keyword>
<keyword evidence="1" id="KW-0175">Coiled coil</keyword>
<dbReference type="RefSeq" id="XP_041164755.1">
    <property type="nucleotide sequence ID" value="XM_041299725.1"/>
</dbReference>
<proteinExistence type="predicted"/>
<protein>
    <submittedName>
        <fullName evidence="3">Uncharacterized protein</fullName>
    </submittedName>
</protein>
<feature type="region of interest" description="Disordered" evidence="2">
    <location>
        <begin position="1"/>
        <end position="38"/>
    </location>
</feature>
<reference evidence="3" key="1">
    <citation type="journal article" date="2020" name="New Phytol.">
        <title>Comparative genomics reveals dynamic genome evolution in host specialist ectomycorrhizal fungi.</title>
        <authorList>
            <person name="Lofgren L.A."/>
            <person name="Nguyen N.H."/>
            <person name="Vilgalys R."/>
            <person name="Ruytinx J."/>
            <person name="Liao H.L."/>
            <person name="Branco S."/>
            <person name="Kuo A."/>
            <person name="LaButti K."/>
            <person name="Lipzen A."/>
            <person name="Andreopoulos W."/>
            <person name="Pangilinan J."/>
            <person name="Riley R."/>
            <person name="Hundley H."/>
            <person name="Na H."/>
            <person name="Barry K."/>
            <person name="Grigoriev I.V."/>
            <person name="Stajich J.E."/>
            <person name="Kennedy P.G."/>
        </authorList>
    </citation>
    <scope>NUCLEOTIDE SEQUENCE</scope>
    <source>
        <strain evidence="3">S12</strain>
    </source>
</reference>
<evidence type="ECO:0000313" key="3">
    <source>
        <dbReference type="EMBL" id="KAG1801013.1"/>
    </source>
</evidence>
<evidence type="ECO:0000256" key="1">
    <source>
        <dbReference type="SAM" id="Coils"/>
    </source>
</evidence>
<gene>
    <name evidence="3" type="ORF">HD556DRAFT_1304964</name>
</gene>
<dbReference type="GeneID" id="64593489"/>
<evidence type="ECO:0000256" key="2">
    <source>
        <dbReference type="SAM" id="MobiDB-lite"/>
    </source>
</evidence>
<comment type="caution">
    <text evidence="3">The sequence shown here is derived from an EMBL/GenBank/DDBJ whole genome shotgun (WGS) entry which is preliminary data.</text>
</comment>
<organism evidence="3 4">
    <name type="scientific">Suillus plorans</name>
    <dbReference type="NCBI Taxonomy" id="116603"/>
    <lineage>
        <taxon>Eukaryota</taxon>
        <taxon>Fungi</taxon>
        <taxon>Dikarya</taxon>
        <taxon>Basidiomycota</taxon>
        <taxon>Agaricomycotina</taxon>
        <taxon>Agaricomycetes</taxon>
        <taxon>Agaricomycetidae</taxon>
        <taxon>Boletales</taxon>
        <taxon>Suillineae</taxon>
        <taxon>Suillaceae</taxon>
        <taxon>Suillus</taxon>
    </lineage>
</organism>
<feature type="coiled-coil region" evidence="1">
    <location>
        <begin position="93"/>
        <end position="138"/>
    </location>
</feature>
<dbReference type="EMBL" id="JABBWE010000008">
    <property type="protein sequence ID" value="KAG1801013.1"/>
    <property type="molecule type" value="Genomic_DNA"/>
</dbReference>
<name>A0A9P7J3L9_9AGAM</name>
<accession>A0A9P7J3L9</accession>
<dbReference type="Proteomes" id="UP000719766">
    <property type="component" value="Unassembled WGS sequence"/>
</dbReference>
<dbReference type="AlphaFoldDB" id="A0A9P7J3L9"/>